<dbReference type="AlphaFoldDB" id="A0A5Q2N6W6"/>
<keyword evidence="2" id="KW-1185">Reference proteome</keyword>
<dbReference type="EMBL" id="CP045875">
    <property type="protein sequence ID" value="QGG49132.1"/>
    <property type="molecule type" value="Genomic_DNA"/>
</dbReference>
<reference evidence="2" key="1">
    <citation type="submission" date="2019-11" db="EMBL/GenBank/DDBJ databases">
        <title>Genome sequence of Heliorestis convoluta strain HH, an alkaliphilic and minimalistic phototrophic bacterium from a soda lake in Egypt.</title>
        <authorList>
            <person name="Dewey E.D."/>
            <person name="Stokes L.M."/>
            <person name="Burchell B.M."/>
            <person name="Shaffer K.N."/>
            <person name="Huntington A.M."/>
            <person name="Baker J.M."/>
            <person name="Nadendla S."/>
            <person name="Giglio M.G."/>
            <person name="Touchman J.W."/>
            <person name="Blankenship R.E."/>
            <person name="Madigan M.T."/>
            <person name="Sattley W.M."/>
        </authorList>
    </citation>
    <scope>NUCLEOTIDE SEQUENCE [LARGE SCALE GENOMIC DNA]</scope>
    <source>
        <strain evidence="2">HH</strain>
    </source>
</reference>
<evidence type="ECO:0000313" key="1">
    <source>
        <dbReference type="EMBL" id="QGG49132.1"/>
    </source>
</evidence>
<dbReference type="KEGG" id="hcv:FTV88_3057"/>
<accession>A0A5Q2N6W6</accession>
<organism evidence="1 2">
    <name type="scientific">Heliorestis convoluta</name>
    <dbReference type="NCBI Taxonomy" id="356322"/>
    <lineage>
        <taxon>Bacteria</taxon>
        <taxon>Bacillati</taxon>
        <taxon>Bacillota</taxon>
        <taxon>Clostridia</taxon>
        <taxon>Eubacteriales</taxon>
        <taxon>Heliobacteriaceae</taxon>
        <taxon>Heliorestis</taxon>
    </lineage>
</organism>
<protein>
    <submittedName>
        <fullName evidence="1">Uncharacterized protein</fullName>
    </submittedName>
</protein>
<proteinExistence type="predicted"/>
<sequence length="43" mass="4945">MLLIVAFFGECCSLCGDNEIYCATVSKRMQVLFFGIMHFVFLF</sequence>
<gene>
    <name evidence="1" type="ORF">FTV88_3057</name>
</gene>
<name>A0A5Q2N6W6_9FIRM</name>
<evidence type="ECO:0000313" key="2">
    <source>
        <dbReference type="Proteomes" id="UP000366051"/>
    </source>
</evidence>
<dbReference type="Proteomes" id="UP000366051">
    <property type="component" value="Chromosome"/>
</dbReference>